<evidence type="ECO:0000313" key="3">
    <source>
        <dbReference type="Proteomes" id="UP000532121"/>
    </source>
</evidence>
<name>A0A7X9LEG6_STRRT</name>
<protein>
    <submittedName>
        <fullName evidence="2">HD domain-containing protein</fullName>
    </submittedName>
</protein>
<sequence length="216" mass="24646">MDVDKEQILTNTRQFVKETLAAEASGHDWWHIVRVAKTALTIAREEKANLFICEMAALLHDMADSKLFDEKKSLAEVKNFLSQQGLSQEQIAEIISIMTGISYKGGHNTAELSLEGKVVQDADRLDAIGAIGIARTFVYSGNKGRLIHDPSMKPREHLTLEDYRKGEDTAIMHFYEKLLKLKDLMNTAEGKRLAQGRHRFMQTYLEQFYAEWEGER</sequence>
<dbReference type="CDD" id="cd00077">
    <property type="entry name" value="HDc"/>
    <property type="match status" value="1"/>
</dbReference>
<accession>A0A7X9LEG6</accession>
<dbReference type="Gene3D" id="1.10.472.50">
    <property type="entry name" value="HD-domain/PDEase-like"/>
    <property type="match status" value="1"/>
</dbReference>
<dbReference type="EMBL" id="JABASA010000012">
    <property type="protein sequence ID" value="NMD49342.1"/>
    <property type="molecule type" value="Genomic_DNA"/>
</dbReference>
<dbReference type="InterPro" id="IPR006674">
    <property type="entry name" value="HD_domain"/>
</dbReference>
<dbReference type="PANTHER" id="PTHR33594:SF1">
    <property type="entry name" value="HD_PDEASE DOMAIN-CONTAINING PROTEIN"/>
    <property type="match status" value="1"/>
</dbReference>
<dbReference type="Pfam" id="PF01966">
    <property type="entry name" value="HD"/>
    <property type="match status" value="1"/>
</dbReference>
<dbReference type="Gene3D" id="1.20.58.1910">
    <property type="match status" value="1"/>
</dbReference>
<evidence type="ECO:0000313" key="2">
    <source>
        <dbReference type="EMBL" id="NMD49342.1"/>
    </source>
</evidence>
<feature type="domain" description="HD" evidence="1">
    <location>
        <begin position="28"/>
        <end position="128"/>
    </location>
</feature>
<dbReference type="Proteomes" id="UP000532121">
    <property type="component" value="Unassembled WGS sequence"/>
</dbReference>
<dbReference type="PROSITE" id="PS51831">
    <property type="entry name" value="HD"/>
    <property type="match status" value="1"/>
</dbReference>
<gene>
    <name evidence="2" type="ORF">HHO37_06660</name>
</gene>
<proteinExistence type="predicted"/>
<dbReference type="PANTHER" id="PTHR33594">
    <property type="entry name" value="SUPERFAMILY HYDROLASE, PUTATIVE (AFU_ORTHOLOGUE AFUA_1G03035)-RELATED"/>
    <property type="match status" value="1"/>
</dbReference>
<organism evidence="2 3">
    <name type="scientific">Streptococcus ratti</name>
    <dbReference type="NCBI Taxonomy" id="1341"/>
    <lineage>
        <taxon>Bacteria</taxon>
        <taxon>Bacillati</taxon>
        <taxon>Bacillota</taxon>
        <taxon>Bacilli</taxon>
        <taxon>Lactobacillales</taxon>
        <taxon>Streptococcaceae</taxon>
        <taxon>Streptococcus</taxon>
    </lineage>
</organism>
<evidence type="ECO:0000259" key="1">
    <source>
        <dbReference type="PROSITE" id="PS51831"/>
    </source>
</evidence>
<reference evidence="2 3" key="1">
    <citation type="submission" date="2020-04" db="EMBL/GenBank/DDBJ databases">
        <title>MicrobeNet Type strains.</title>
        <authorList>
            <person name="Nicholson A.C."/>
        </authorList>
    </citation>
    <scope>NUCLEOTIDE SEQUENCE [LARGE SCALE GENOMIC DNA]</scope>
    <source>
        <strain evidence="2 3">DSM 22768</strain>
    </source>
</reference>
<comment type="caution">
    <text evidence="2">The sequence shown here is derived from an EMBL/GenBank/DDBJ whole genome shotgun (WGS) entry which is preliminary data.</text>
</comment>
<dbReference type="SMART" id="SM00471">
    <property type="entry name" value="HDc"/>
    <property type="match status" value="1"/>
</dbReference>
<dbReference type="SUPFAM" id="SSF109604">
    <property type="entry name" value="HD-domain/PDEase-like"/>
    <property type="match status" value="1"/>
</dbReference>
<dbReference type="InterPro" id="IPR003607">
    <property type="entry name" value="HD/PDEase_dom"/>
</dbReference>
<dbReference type="AlphaFoldDB" id="A0A7X9LEG6"/>